<evidence type="ECO:0000313" key="4">
    <source>
        <dbReference type="Proteomes" id="UP000245469"/>
    </source>
</evidence>
<evidence type="ECO:0000256" key="1">
    <source>
        <dbReference type="ARBA" id="ARBA00006484"/>
    </source>
</evidence>
<keyword evidence="4" id="KW-1185">Reference proteome</keyword>
<comment type="similarity">
    <text evidence="1">Belongs to the short-chain dehydrogenases/reductases (SDR) family.</text>
</comment>
<dbReference type="Gene3D" id="3.40.50.720">
    <property type="entry name" value="NAD(P)-binding Rossmann-like Domain"/>
    <property type="match status" value="1"/>
</dbReference>
<dbReference type="NCBIfam" id="NF005559">
    <property type="entry name" value="PRK07231.1"/>
    <property type="match status" value="1"/>
</dbReference>
<dbReference type="InterPro" id="IPR036291">
    <property type="entry name" value="NAD(P)-bd_dom_sf"/>
</dbReference>
<sequence length="246" mass="24172">MRVSLVTGAGAGIGAAVARRLSVRGDRIMCADRDGSAAAAVAEELGGPGRAIAVAVDVATEGAGEAAVGAALAAFGRLDAVVACAGVERTAPAHEMPTGTVRDVLAVNVLGSFDVATAAARAMRAQEGGGSVVLVGSVTSFRALPGGAAYATSKGAVLMLAKALAVDWAPDGITVNVVAPGVTDTAMSAASLGDPERREALLARVPMRRPGRPEDIAAAVAFLTSPEAGYITGACLPVDGGWLAAG</sequence>
<dbReference type="RefSeq" id="WP_170131502.1">
    <property type="nucleotide sequence ID" value="NZ_QGDQ01000017.1"/>
</dbReference>
<dbReference type="InterPro" id="IPR020904">
    <property type="entry name" value="Sc_DH/Rdtase_CS"/>
</dbReference>
<dbReference type="PANTHER" id="PTHR42760">
    <property type="entry name" value="SHORT-CHAIN DEHYDROGENASES/REDUCTASES FAMILY MEMBER"/>
    <property type="match status" value="1"/>
</dbReference>
<dbReference type="CDD" id="cd05233">
    <property type="entry name" value="SDR_c"/>
    <property type="match status" value="1"/>
</dbReference>
<evidence type="ECO:0000313" key="3">
    <source>
        <dbReference type="EMBL" id="PWJ52755.1"/>
    </source>
</evidence>
<comment type="caution">
    <text evidence="3">The sequence shown here is derived from an EMBL/GenBank/DDBJ whole genome shotgun (WGS) entry which is preliminary data.</text>
</comment>
<gene>
    <name evidence="3" type="ORF">BXY45_1177</name>
</gene>
<protein>
    <submittedName>
        <fullName evidence="3">2-deoxy-D-gluconate 3-dehydrogenase</fullName>
    </submittedName>
</protein>
<dbReference type="GO" id="GO:0006633">
    <property type="term" value="P:fatty acid biosynthetic process"/>
    <property type="evidence" value="ECO:0007669"/>
    <property type="project" value="TreeGrafter"/>
</dbReference>
<dbReference type="AlphaFoldDB" id="A0A316A4Y6"/>
<dbReference type="GO" id="GO:0048038">
    <property type="term" value="F:quinone binding"/>
    <property type="evidence" value="ECO:0007669"/>
    <property type="project" value="TreeGrafter"/>
</dbReference>
<dbReference type="SUPFAM" id="SSF51735">
    <property type="entry name" value="NAD(P)-binding Rossmann-fold domains"/>
    <property type="match status" value="1"/>
</dbReference>
<dbReference type="EMBL" id="QGDQ01000017">
    <property type="protein sequence ID" value="PWJ52755.1"/>
    <property type="molecule type" value="Genomic_DNA"/>
</dbReference>
<evidence type="ECO:0000256" key="2">
    <source>
        <dbReference type="ARBA" id="ARBA00023002"/>
    </source>
</evidence>
<dbReference type="Proteomes" id="UP000245469">
    <property type="component" value="Unassembled WGS sequence"/>
</dbReference>
<dbReference type="PRINTS" id="PR00081">
    <property type="entry name" value="GDHRDH"/>
</dbReference>
<dbReference type="PRINTS" id="PR00080">
    <property type="entry name" value="SDRFAMILY"/>
</dbReference>
<dbReference type="PANTHER" id="PTHR42760:SF133">
    <property type="entry name" value="3-OXOACYL-[ACYL-CARRIER-PROTEIN] REDUCTASE"/>
    <property type="match status" value="1"/>
</dbReference>
<accession>A0A316A4Y6</accession>
<dbReference type="GO" id="GO:0016616">
    <property type="term" value="F:oxidoreductase activity, acting on the CH-OH group of donors, NAD or NADP as acceptor"/>
    <property type="evidence" value="ECO:0007669"/>
    <property type="project" value="TreeGrafter"/>
</dbReference>
<name>A0A316A4Y6_9ACTN</name>
<reference evidence="3 4" key="1">
    <citation type="submission" date="2018-03" db="EMBL/GenBank/DDBJ databases">
        <title>Genomic Encyclopedia of Archaeal and Bacterial Type Strains, Phase II (KMG-II): from individual species to whole genera.</title>
        <authorList>
            <person name="Goeker M."/>
        </authorList>
    </citation>
    <scope>NUCLEOTIDE SEQUENCE [LARGE SCALE GENOMIC DNA]</scope>
    <source>
        <strain evidence="3 4">DSM 44889</strain>
    </source>
</reference>
<keyword evidence="2" id="KW-0560">Oxidoreductase</keyword>
<organism evidence="3 4">
    <name type="scientific">Quadrisphaera granulorum</name>
    <dbReference type="NCBI Taxonomy" id="317664"/>
    <lineage>
        <taxon>Bacteria</taxon>
        <taxon>Bacillati</taxon>
        <taxon>Actinomycetota</taxon>
        <taxon>Actinomycetes</taxon>
        <taxon>Kineosporiales</taxon>
        <taxon>Kineosporiaceae</taxon>
        <taxon>Quadrisphaera</taxon>
    </lineage>
</organism>
<dbReference type="PROSITE" id="PS00061">
    <property type="entry name" value="ADH_SHORT"/>
    <property type="match status" value="1"/>
</dbReference>
<proteinExistence type="inferred from homology"/>
<dbReference type="FunFam" id="3.40.50.720:FF:000084">
    <property type="entry name" value="Short-chain dehydrogenase reductase"/>
    <property type="match status" value="1"/>
</dbReference>
<dbReference type="Pfam" id="PF13561">
    <property type="entry name" value="adh_short_C2"/>
    <property type="match status" value="1"/>
</dbReference>
<dbReference type="InterPro" id="IPR002347">
    <property type="entry name" value="SDR_fam"/>
</dbReference>